<evidence type="ECO:0000313" key="3">
    <source>
        <dbReference type="Proteomes" id="UP001151002"/>
    </source>
</evidence>
<gene>
    <name evidence="2" type="ORF">OWR29_45945</name>
</gene>
<proteinExistence type="predicted"/>
<keyword evidence="1" id="KW-0812">Transmembrane</keyword>
<feature type="transmembrane region" description="Helical" evidence="1">
    <location>
        <begin position="15"/>
        <end position="38"/>
    </location>
</feature>
<evidence type="ECO:0000313" key="2">
    <source>
        <dbReference type="EMBL" id="MCY1145391.1"/>
    </source>
</evidence>
<dbReference type="EMBL" id="JAPNTZ010000025">
    <property type="protein sequence ID" value="MCY1145391.1"/>
    <property type="molecule type" value="Genomic_DNA"/>
</dbReference>
<protein>
    <submittedName>
        <fullName evidence="2">Uncharacterized protein</fullName>
    </submittedName>
</protein>
<accession>A0ABT4BFR6</accession>
<organism evidence="2 3">
    <name type="scientific">Paractinoplanes pyxinae</name>
    <dbReference type="NCBI Taxonomy" id="2997416"/>
    <lineage>
        <taxon>Bacteria</taxon>
        <taxon>Bacillati</taxon>
        <taxon>Actinomycetota</taxon>
        <taxon>Actinomycetes</taxon>
        <taxon>Micromonosporales</taxon>
        <taxon>Micromonosporaceae</taxon>
        <taxon>Paractinoplanes</taxon>
    </lineage>
</organism>
<keyword evidence="3" id="KW-1185">Reference proteome</keyword>
<sequence length="89" mass="10065">MSSELVAVLTDHGSGFAAAALAVAVGVRAISPMFCTWIEQRWLTRRFGRALEGATPKQRAKIIRALRKLEKKARPRPVRRRREAGRRRV</sequence>
<comment type="caution">
    <text evidence="2">The sequence shown here is derived from an EMBL/GenBank/DDBJ whole genome shotgun (WGS) entry which is preliminary data.</text>
</comment>
<reference evidence="2" key="1">
    <citation type="submission" date="2022-11" db="EMBL/GenBank/DDBJ databases">
        <authorList>
            <person name="Somphong A."/>
            <person name="Phongsopitanun W."/>
        </authorList>
    </citation>
    <scope>NUCLEOTIDE SEQUENCE</scope>
    <source>
        <strain evidence="2">Pm04-4</strain>
    </source>
</reference>
<dbReference type="Proteomes" id="UP001151002">
    <property type="component" value="Unassembled WGS sequence"/>
</dbReference>
<name>A0ABT4BFR6_9ACTN</name>
<keyword evidence="1" id="KW-0472">Membrane</keyword>
<keyword evidence="1" id="KW-1133">Transmembrane helix</keyword>
<dbReference type="RefSeq" id="WP_267570004.1">
    <property type="nucleotide sequence ID" value="NZ_JAPNTZ010000025.1"/>
</dbReference>
<evidence type="ECO:0000256" key="1">
    <source>
        <dbReference type="SAM" id="Phobius"/>
    </source>
</evidence>